<dbReference type="SUPFAM" id="SSF51338">
    <property type="entry name" value="Composite domain of metallo-dependent hydrolases"/>
    <property type="match status" value="1"/>
</dbReference>
<feature type="domain" description="Amidohydrolase-related" evidence="4">
    <location>
        <begin position="10"/>
        <end position="72"/>
    </location>
</feature>
<dbReference type="OrthoDB" id="10258955at2759"/>
<organism evidence="5 6">
    <name type="scientific">Dibothriocephalus latus</name>
    <name type="common">Fish tapeworm</name>
    <name type="synonym">Diphyllobothrium latum</name>
    <dbReference type="NCBI Taxonomy" id="60516"/>
    <lineage>
        <taxon>Eukaryota</taxon>
        <taxon>Metazoa</taxon>
        <taxon>Spiralia</taxon>
        <taxon>Lophotrochozoa</taxon>
        <taxon>Platyhelminthes</taxon>
        <taxon>Cestoda</taxon>
        <taxon>Eucestoda</taxon>
        <taxon>Diphyllobothriidea</taxon>
        <taxon>Diphyllobothriidae</taxon>
        <taxon>Dibothriocephalus</taxon>
    </lineage>
</organism>
<evidence type="ECO:0000256" key="1">
    <source>
        <dbReference type="ARBA" id="ARBA00001947"/>
    </source>
</evidence>
<dbReference type="EC" id="3.5.2.2" evidence="3"/>
<evidence type="ECO:0000259" key="4">
    <source>
        <dbReference type="Pfam" id="PF01979"/>
    </source>
</evidence>
<evidence type="ECO:0000313" key="5">
    <source>
        <dbReference type="EMBL" id="VDK85900.1"/>
    </source>
</evidence>
<dbReference type="PANTHER" id="PTHR11647">
    <property type="entry name" value="HYDRANTOINASE/DIHYDROPYRIMIDINASE FAMILY MEMBER"/>
    <property type="match status" value="1"/>
</dbReference>
<dbReference type="InterPro" id="IPR011059">
    <property type="entry name" value="Metal-dep_hydrolase_composite"/>
</dbReference>
<evidence type="ECO:0000256" key="2">
    <source>
        <dbReference type="ARBA" id="ARBA00036696"/>
    </source>
</evidence>
<dbReference type="Pfam" id="PF01979">
    <property type="entry name" value="Amidohydro_1"/>
    <property type="match status" value="1"/>
</dbReference>
<dbReference type="Proteomes" id="UP000281553">
    <property type="component" value="Unassembled WGS sequence"/>
</dbReference>
<dbReference type="InterPro" id="IPR050378">
    <property type="entry name" value="Metallo-dep_Hydrolases_sf"/>
</dbReference>
<evidence type="ECO:0000313" key="6">
    <source>
        <dbReference type="Proteomes" id="UP000281553"/>
    </source>
</evidence>
<dbReference type="AlphaFoldDB" id="A0A3P6U444"/>
<gene>
    <name evidence="5" type="ORF">DILT_LOCUS3780</name>
</gene>
<comment type="cofactor">
    <cofactor evidence="1">
        <name>Zn(2+)</name>
        <dbReference type="ChEBI" id="CHEBI:29105"/>
    </cofactor>
</comment>
<dbReference type="GO" id="GO:0006208">
    <property type="term" value="P:pyrimidine nucleobase catabolic process"/>
    <property type="evidence" value="ECO:0007669"/>
    <property type="project" value="TreeGrafter"/>
</dbReference>
<dbReference type="PANTHER" id="PTHR11647:SF1">
    <property type="entry name" value="COLLAPSIN RESPONSE MEDIATOR PROTEIN"/>
    <property type="match status" value="1"/>
</dbReference>
<dbReference type="GO" id="GO:0005829">
    <property type="term" value="C:cytosol"/>
    <property type="evidence" value="ECO:0007669"/>
    <property type="project" value="TreeGrafter"/>
</dbReference>
<dbReference type="GO" id="GO:0004157">
    <property type="term" value="F:dihydropyrimidinase activity"/>
    <property type="evidence" value="ECO:0007669"/>
    <property type="project" value="UniProtKB-EC"/>
</dbReference>
<dbReference type="InterPro" id="IPR006680">
    <property type="entry name" value="Amidohydro-rel"/>
</dbReference>
<reference evidence="5 6" key="1">
    <citation type="submission" date="2018-11" db="EMBL/GenBank/DDBJ databases">
        <authorList>
            <consortium name="Pathogen Informatics"/>
        </authorList>
    </citation>
    <scope>NUCLEOTIDE SEQUENCE [LARGE SCALE GENOMIC DNA]</scope>
</reference>
<sequence>MAVLWKCGVQQKAVLDPCAFVACVSSNAARLFNLYPRKGRIEKGSDADLVLWSSGLELSTCAPEVVVLRGRVVVQHGRPVESSVEPGSGLLLAPEPFGIFTFGRTETVKRSQESALKAVPREAYTGPVFNLNGHEKTPPREGYYYRKEVYDNVPKEALPPGQRIIHTSVKTAHPPGGTSNAFWWDR</sequence>
<proteinExistence type="predicted"/>
<accession>A0A3P6U444</accession>
<comment type="catalytic activity">
    <reaction evidence="2">
        <text>5,6-dihydrouracil + H2O = 3-(carbamoylamino)propanoate + H(+)</text>
        <dbReference type="Rhea" id="RHEA:16121"/>
        <dbReference type="ChEBI" id="CHEBI:11892"/>
        <dbReference type="ChEBI" id="CHEBI:15377"/>
        <dbReference type="ChEBI" id="CHEBI:15378"/>
        <dbReference type="ChEBI" id="CHEBI:15901"/>
        <dbReference type="EC" id="3.5.2.2"/>
    </reaction>
</comment>
<name>A0A3P6U444_DIBLA</name>
<dbReference type="Gene3D" id="3.20.20.140">
    <property type="entry name" value="Metal-dependent hydrolases"/>
    <property type="match status" value="1"/>
</dbReference>
<keyword evidence="6" id="KW-1185">Reference proteome</keyword>
<protein>
    <recommendedName>
        <fullName evidence="3">dihydropyrimidinase</fullName>
        <ecNumber evidence="3">3.5.2.2</ecNumber>
    </recommendedName>
</protein>
<evidence type="ECO:0000256" key="3">
    <source>
        <dbReference type="ARBA" id="ARBA00039113"/>
    </source>
</evidence>
<dbReference type="EMBL" id="UYRU01044251">
    <property type="protein sequence ID" value="VDK85900.1"/>
    <property type="molecule type" value="Genomic_DNA"/>
</dbReference>